<dbReference type="AlphaFoldDB" id="A0A6C0AMS4"/>
<evidence type="ECO:0000259" key="1">
    <source>
        <dbReference type="PROSITE" id="PS50894"/>
    </source>
</evidence>
<name>A0A6C0AMS4_9ZZZZ</name>
<dbReference type="Pfam" id="PF01627">
    <property type="entry name" value="Hpt"/>
    <property type="match status" value="1"/>
</dbReference>
<dbReference type="SUPFAM" id="SSF47226">
    <property type="entry name" value="Histidine-containing phosphotransfer domain, HPT domain"/>
    <property type="match status" value="1"/>
</dbReference>
<dbReference type="GO" id="GO:0000160">
    <property type="term" value="P:phosphorelay signal transduction system"/>
    <property type="evidence" value="ECO:0007669"/>
    <property type="project" value="InterPro"/>
</dbReference>
<proteinExistence type="predicted"/>
<dbReference type="EMBL" id="MN740715">
    <property type="protein sequence ID" value="QHS80651.1"/>
    <property type="molecule type" value="Genomic_DNA"/>
</dbReference>
<dbReference type="PROSITE" id="PS50894">
    <property type="entry name" value="HPT"/>
    <property type="match status" value="1"/>
</dbReference>
<dbReference type="InterPro" id="IPR008207">
    <property type="entry name" value="Sig_transdc_His_kin_Hpt_dom"/>
</dbReference>
<dbReference type="Gene3D" id="1.20.120.160">
    <property type="entry name" value="HPT domain"/>
    <property type="match status" value="1"/>
</dbReference>
<dbReference type="EMBL" id="MN740714">
    <property type="protein sequence ID" value="QHS80595.1"/>
    <property type="molecule type" value="Genomic_DNA"/>
</dbReference>
<organism evidence="2">
    <name type="scientific">viral metagenome</name>
    <dbReference type="NCBI Taxonomy" id="1070528"/>
    <lineage>
        <taxon>unclassified sequences</taxon>
        <taxon>metagenomes</taxon>
        <taxon>organismal metagenomes</taxon>
    </lineage>
</organism>
<protein>
    <recommendedName>
        <fullName evidence="1">HPt domain-containing protein</fullName>
    </recommendedName>
</protein>
<dbReference type="InterPro" id="IPR036641">
    <property type="entry name" value="HPT_dom_sf"/>
</dbReference>
<evidence type="ECO:0000313" key="2">
    <source>
        <dbReference type="EMBL" id="QHS80595.1"/>
    </source>
</evidence>
<reference evidence="2" key="1">
    <citation type="journal article" date="2020" name="Nature">
        <title>Giant virus diversity and host interactions through global metagenomics.</title>
        <authorList>
            <person name="Schulz F."/>
            <person name="Roux S."/>
            <person name="Paez-Espino D."/>
            <person name="Jungbluth S."/>
            <person name="Walsh D.A."/>
            <person name="Denef V.J."/>
            <person name="McMahon K.D."/>
            <person name="Konstantinidis K.T."/>
            <person name="Eloe-Fadrosh E.A."/>
            <person name="Kyrpides N.C."/>
            <person name="Woyke T."/>
        </authorList>
    </citation>
    <scope>NUCLEOTIDE SEQUENCE</scope>
    <source>
        <strain evidence="2">GVMAG-S-1091796-13</strain>
    </source>
</reference>
<accession>A0A6C0AMS4</accession>
<sequence>MHPIFINTEIFNELIIIDNEDGGFLESIIKIYLDQTFNSIDKLNDLITIKDFEECSKIGHMLKGSSSSIGLNDIALCGGRIEYLWKNQSINLAPEDIFTKFSIEINLLEKNFKLAKDFLSQYIIKK</sequence>
<feature type="domain" description="HPt" evidence="1">
    <location>
        <begin position="21"/>
        <end position="122"/>
    </location>
</feature>